<feature type="region of interest" description="Disordered" evidence="2">
    <location>
        <begin position="767"/>
        <end position="892"/>
    </location>
</feature>
<accession>A0A3Q1IH96</accession>
<feature type="compositionally biased region" description="Basic and acidic residues" evidence="2">
    <location>
        <begin position="647"/>
        <end position="658"/>
    </location>
</feature>
<dbReference type="OMA" id="WPEDSPQ"/>
<feature type="compositionally biased region" description="Basic and acidic residues" evidence="2">
    <location>
        <begin position="1"/>
        <end position="17"/>
    </location>
</feature>
<feature type="compositionally biased region" description="Low complexity" evidence="2">
    <location>
        <begin position="55"/>
        <end position="68"/>
    </location>
</feature>
<feature type="compositionally biased region" description="Basic and acidic residues" evidence="2">
    <location>
        <begin position="785"/>
        <end position="796"/>
    </location>
</feature>
<dbReference type="Ensembl" id="ENSATET00000017290.3">
    <property type="protein sequence ID" value="ENSATEP00000017003.2"/>
    <property type="gene ID" value="ENSATEG00000011832.3"/>
</dbReference>
<dbReference type="GeneTree" id="ENSGT01030000234599"/>
<feature type="compositionally biased region" description="Basic and acidic residues" evidence="2">
    <location>
        <begin position="667"/>
        <end position="679"/>
    </location>
</feature>
<feature type="compositionally biased region" description="Polar residues" evidence="2">
    <location>
        <begin position="457"/>
        <end position="466"/>
    </location>
</feature>
<name>A0A3Q1IH96_ANATE</name>
<feature type="region of interest" description="Disordered" evidence="2">
    <location>
        <begin position="1"/>
        <end position="30"/>
    </location>
</feature>
<feature type="compositionally biased region" description="Basic residues" evidence="2">
    <location>
        <begin position="630"/>
        <end position="639"/>
    </location>
</feature>
<feature type="compositionally biased region" description="Polar residues" evidence="2">
    <location>
        <begin position="725"/>
        <end position="734"/>
    </location>
</feature>
<dbReference type="GO" id="GO:0006869">
    <property type="term" value="P:lipid transport"/>
    <property type="evidence" value="ECO:0007669"/>
    <property type="project" value="InterPro"/>
</dbReference>
<feature type="region of interest" description="Disordered" evidence="2">
    <location>
        <begin position="44"/>
        <end position="81"/>
    </location>
</feature>
<protein>
    <submittedName>
        <fullName evidence="3">Uncharacterized protein</fullName>
    </submittedName>
</protein>
<dbReference type="Pfam" id="PF05461">
    <property type="entry name" value="ApoL"/>
    <property type="match status" value="1"/>
</dbReference>
<dbReference type="PANTHER" id="PTHR14096:SF64">
    <property type="match status" value="1"/>
</dbReference>
<evidence type="ECO:0000313" key="4">
    <source>
        <dbReference type="Proteomes" id="UP000265040"/>
    </source>
</evidence>
<reference evidence="3" key="1">
    <citation type="submission" date="2021-04" db="EMBL/GenBank/DDBJ databases">
        <authorList>
            <consortium name="Wellcome Sanger Institute Data Sharing"/>
        </authorList>
    </citation>
    <scope>NUCLEOTIDE SEQUENCE [LARGE SCALE GENOMIC DNA]</scope>
</reference>
<feature type="compositionally biased region" description="Basic residues" evidence="2">
    <location>
        <begin position="746"/>
        <end position="755"/>
    </location>
</feature>
<keyword evidence="4" id="KW-1185">Reference proteome</keyword>
<dbReference type="PANTHER" id="PTHR14096">
    <property type="entry name" value="APOLIPOPROTEIN L"/>
    <property type="match status" value="1"/>
</dbReference>
<organism evidence="3 4">
    <name type="scientific">Anabas testudineus</name>
    <name type="common">Climbing perch</name>
    <name type="synonym">Anthias testudineus</name>
    <dbReference type="NCBI Taxonomy" id="64144"/>
    <lineage>
        <taxon>Eukaryota</taxon>
        <taxon>Metazoa</taxon>
        <taxon>Chordata</taxon>
        <taxon>Craniata</taxon>
        <taxon>Vertebrata</taxon>
        <taxon>Euteleostomi</taxon>
        <taxon>Actinopterygii</taxon>
        <taxon>Neopterygii</taxon>
        <taxon>Teleostei</taxon>
        <taxon>Neoteleostei</taxon>
        <taxon>Acanthomorphata</taxon>
        <taxon>Anabantaria</taxon>
        <taxon>Anabantiformes</taxon>
        <taxon>Anabantoidei</taxon>
        <taxon>Anabantidae</taxon>
        <taxon>Anabas</taxon>
    </lineage>
</organism>
<feature type="compositionally biased region" description="Polar residues" evidence="2">
    <location>
        <begin position="704"/>
        <end position="714"/>
    </location>
</feature>
<proteinExistence type="inferred from homology"/>
<comment type="similarity">
    <text evidence="1">Belongs to the apolipoprotein L family.</text>
</comment>
<feature type="region of interest" description="Disordered" evidence="2">
    <location>
        <begin position="452"/>
        <end position="561"/>
    </location>
</feature>
<feature type="compositionally biased region" description="Polar residues" evidence="2">
    <location>
        <begin position="44"/>
        <end position="54"/>
    </location>
</feature>
<evidence type="ECO:0000256" key="1">
    <source>
        <dbReference type="ARBA" id="ARBA00010090"/>
    </source>
</evidence>
<feature type="region of interest" description="Disordered" evidence="2">
    <location>
        <begin position="334"/>
        <end position="353"/>
    </location>
</feature>
<dbReference type="GO" id="GO:0016020">
    <property type="term" value="C:membrane"/>
    <property type="evidence" value="ECO:0007669"/>
    <property type="project" value="TreeGrafter"/>
</dbReference>
<feature type="compositionally biased region" description="Basic and acidic residues" evidence="2">
    <location>
        <begin position="510"/>
        <end position="529"/>
    </location>
</feature>
<dbReference type="InParanoid" id="A0A3Q1IH96"/>
<evidence type="ECO:0000313" key="3">
    <source>
        <dbReference type="Ensembl" id="ENSATEP00000017003.2"/>
    </source>
</evidence>
<feature type="compositionally biased region" description="Basic and acidic residues" evidence="2">
    <location>
        <begin position="606"/>
        <end position="616"/>
    </location>
</feature>
<dbReference type="AlphaFoldDB" id="A0A3Q1IH96"/>
<dbReference type="Proteomes" id="UP000265040">
    <property type="component" value="Chromosome 18"/>
</dbReference>
<dbReference type="InterPro" id="IPR008405">
    <property type="entry name" value="ApoL"/>
</dbReference>
<reference evidence="3" key="3">
    <citation type="submission" date="2025-09" db="UniProtKB">
        <authorList>
            <consortium name="Ensembl"/>
        </authorList>
    </citation>
    <scope>IDENTIFICATION</scope>
</reference>
<feature type="compositionally biased region" description="Basic residues" evidence="2">
    <location>
        <begin position="537"/>
        <end position="547"/>
    </location>
</feature>
<dbReference type="STRING" id="64144.ENSATEP00000017003"/>
<gene>
    <name evidence="3" type="primary">C10orf71</name>
</gene>
<reference evidence="3" key="2">
    <citation type="submission" date="2025-08" db="UniProtKB">
        <authorList>
            <consortium name="Ensembl"/>
        </authorList>
    </citation>
    <scope>IDENTIFICATION</scope>
</reference>
<evidence type="ECO:0000256" key="2">
    <source>
        <dbReference type="SAM" id="MobiDB-lite"/>
    </source>
</evidence>
<feature type="compositionally biased region" description="Polar residues" evidence="2">
    <location>
        <begin position="69"/>
        <end position="81"/>
    </location>
</feature>
<dbReference type="GO" id="GO:0008289">
    <property type="term" value="F:lipid binding"/>
    <property type="evidence" value="ECO:0007669"/>
    <property type="project" value="InterPro"/>
</dbReference>
<sequence length="1235" mass="136935">MMRADTEQSVGREDCGGRDPTSASVERRPSIVALQNMLKKVSQSPFQNQYKTLVSSPSDSSASSGNDSQNKQNGVNGDSATMNPFYKYYMESGTKSHAAINVERETSQDINHDTILLPPPEFQSSPLDLQPPIKTVENGDKLSEPQKDPFQTLTHSLNGDLFQTSSLDQNTSRGYFHDVTLNSPDLFKAAPAQPQNLSNTLQSNNDLFQPSKGEECFHAGRSKEVNVFDKSPSIYVDPFRSPSNKEDDVFLSPQPTVANLFLTATASEDLFQAVSNKGGELSHFKEKKQDLPSNEKNHVAMSSVENLDIFSTSSTSAIDPFPSPFRGDLFQDLSSLDDPFGTTPSKQNDPFQDISKGAFDIFQPLPSTTNGNNIFAITAKNTASKTTYSTLSLTSPSEMKMDAQPSPDVLKLTPAESRAATQTESLNGLNNIILTSPEGTKYDVLQPTPFTRARNRAMSTKHSPTEMSHVPTIRRPPKPLPRTRPPRTEEPTTLEKPLMLEKPPTPEKPPPPEKPPKPEKPPALDKPIEPEATAPKRSPKQIFRRLPKPVLSLKPKTQESKLVEPDDYVVFEDILLLGQERCVEDWPEDSPELNPGFKPPGKFKLRRESLIVKSDYDGGSGEDQDGSRSQSKKKDKKFRMSLSSRKSPKDNTTNEKKSRTLSLSHKSSKEYFSEPHVSAEDDGEQEGLDYKKKRQSTKVGSLLRRSSSPFSTSEGKYANGHLPQESKSTMLDNTSGEEEEGEVTHKEKRKKKMKIKFVPQRGFAITVQKPGDELKGAHGYTPRKSSKEDMWDDNSRKKNSFSAEELDDELNPMDDCKPKTPKHRSPFPILGKSKKSYDITGESEQIRFSHHVPQQACKQDDFDEDEVTGKDFLGPGELNDSEQDELEDCKPKKSLKVKGFKKNKAKNKAMYLDYEDPPGAASIDYLSEAAKAEWLAAQRDQSAAGLDDDDEDGDTDSLMEWWYTVEQWDELPSDEEDKIMKEDECKSFTILADKVQRGLRLFNKVFTERAEVLWQSIITLNTMADDISDFHHKARIAGITGGTTTAVGGVTAIAGLALAPFTFGASLVVTAVGVGVAAAGGITSASAAISDNVNNMHDRKRVETVLQEYEDHLLAIGKILHFVNQGLYKLRGHPFLRSGTQHYSEDWEIRRAVQMISLVDSPVMRATEVTDTALSSVQGLFKGTDKYFIKDSGELKKGCKKEMVALIKEVANVLNAAVVDLNSIREELQDATGGL</sequence>
<feature type="region of interest" description="Disordered" evidence="2">
    <location>
        <begin position="585"/>
        <end position="755"/>
    </location>
</feature>
<dbReference type="GO" id="GO:0005576">
    <property type="term" value="C:extracellular region"/>
    <property type="evidence" value="ECO:0007669"/>
    <property type="project" value="InterPro"/>
</dbReference>
<dbReference type="GO" id="GO:0042157">
    <property type="term" value="P:lipoprotein metabolic process"/>
    <property type="evidence" value="ECO:0007669"/>
    <property type="project" value="InterPro"/>
</dbReference>